<dbReference type="Pfam" id="PF25601">
    <property type="entry name" value="AAA_lid_14"/>
    <property type="match status" value="1"/>
</dbReference>
<evidence type="ECO:0000256" key="2">
    <source>
        <dbReference type="ARBA" id="ARBA00022840"/>
    </source>
</evidence>
<dbReference type="PANTHER" id="PTHR32071">
    <property type="entry name" value="TRANSCRIPTIONAL REGULATORY PROTEIN"/>
    <property type="match status" value="1"/>
</dbReference>
<dbReference type="Gene3D" id="1.10.10.60">
    <property type="entry name" value="Homeodomain-like"/>
    <property type="match status" value="1"/>
</dbReference>
<name>A0A437Q9L4_9GAMM</name>
<organism evidence="6 7">
    <name type="scientific">Neptunomonas marina</name>
    <dbReference type="NCBI Taxonomy" id="1815562"/>
    <lineage>
        <taxon>Bacteria</taxon>
        <taxon>Pseudomonadati</taxon>
        <taxon>Pseudomonadota</taxon>
        <taxon>Gammaproteobacteria</taxon>
        <taxon>Oceanospirillales</taxon>
        <taxon>Oceanospirillaceae</taxon>
        <taxon>Neptunomonas</taxon>
    </lineage>
</organism>
<dbReference type="Pfam" id="PF02954">
    <property type="entry name" value="HTH_8"/>
    <property type="match status" value="1"/>
</dbReference>
<proteinExistence type="predicted"/>
<dbReference type="Pfam" id="PF00158">
    <property type="entry name" value="Sigma54_activat"/>
    <property type="match status" value="1"/>
</dbReference>
<dbReference type="InterPro" id="IPR058031">
    <property type="entry name" value="AAA_lid_NorR"/>
</dbReference>
<dbReference type="InterPro" id="IPR027417">
    <property type="entry name" value="P-loop_NTPase"/>
</dbReference>
<comment type="caution">
    <text evidence="6">The sequence shown here is derived from an EMBL/GenBank/DDBJ whole genome shotgun (WGS) entry which is preliminary data.</text>
</comment>
<dbReference type="InterPro" id="IPR002078">
    <property type="entry name" value="Sigma_54_int"/>
</dbReference>
<dbReference type="FunFam" id="3.40.50.300:FF:000006">
    <property type="entry name" value="DNA-binding transcriptional regulator NtrC"/>
    <property type="match status" value="1"/>
</dbReference>
<dbReference type="Gene3D" id="3.40.50.300">
    <property type="entry name" value="P-loop containing nucleotide triphosphate hydrolases"/>
    <property type="match status" value="1"/>
</dbReference>
<dbReference type="Gene3D" id="3.30.450.20">
    <property type="entry name" value="PAS domain"/>
    <property type="match status" value="1"/>
</dbReference>
<dbReference type="PROSITE" id="PS50045">
    <property type="entry name" value="SIGMA54_INTERACT_4"/>
    <property type="match status" value="1"/>
</dbReference>
<dbReference type="AlphaFoldDB" id="A0A437Q9L4"/>
<keyword evidence="4" id="KW-0804">Transcription</keyword>
<evidence type="ECO:0000256" key="3">
    <source>
        <dbReference type="ARBA" id="ARBA00023015"/>
    </source>
</evidence>
<keyword evidence="3" id="KW-0805">Transcription regulation</keyword>
<dbReference type="GO" id="GO:0043565">
    <property type="term" value="F:sequence-specific DNA binding"/>
    <property type="evidence" value="ECO:0007669"/>
    <property type="project" value="InterPro"/>
</dbReference>
<dbReference type="InterPro" id="IPR035965">
    <property type="entry name" value="PAS-like_dom_sf"/>
</dbReference>
<dbReference type="Pfam" id="PF08448">
    <property type="entry name" value="PAS_4"/>
    <property type="match status" value="1"/>
</dbReference>
<dbReference type="GO" id="GO:0005524">
    <property type="term" value="F:ATP binding"/>
    <property type="evidence" value="ECO:0007669"/>
    <property type="project" value="UniProtKB-KW"/>
</dbReference>
<dbReference type="EMBL" id="SACQ01000003">
    <property type="protein sequence ID" value="RVU31180.1"/>
    <property type="molecule type" value="Genomic_DNA"/>
</dbReference>
<dbReference type="SMART" id="SM00382">
    <property type="entry name" value="AAA"/>
    <property type="match status" value="1"/>
</dbReference>
<dbReference type="InterPro" id="IPR025662">
    <property type="entry name" value="Sigma_54_int_dom_ATP-bd_1"/>
</dbReference>
<evidence type="ECO:0000259" key="5">
    <source>
        <dbReference type="PROSITE" id="PS50045"/>
    </source>
</evidence>
<keyword evidence="2" id="KW-0067">ATP-binding</keyword>
<accession>A0A437Q9L4</accession>
<keyword evidence="1" id="KW-0547">Nucleotide-binding</keyword>
<dbReference type="PROSITE" id="PS00675">
    <property type="entry name" value="SIGMA54_INTERACT_1"/>
    <property type="match status" value="1"/>
</dbReference>
<dbReference type="InterPro" id="IPR003593">
    <property type="entry name" value="AAA+_ATPase"/>
</dbReference>
<dbReference type="InterPro" id="IPR013656">
    <property type="entry name" value="PAS_4"/>
</dbReference>
<evidence type="ECO:0000313" key="6">
    <source>
        <dbReference type="EMBL" id="RVU31180.1"/>
    </source>
</evidence>
<protein>
    <submittedName>
        <fullName evidence="6">Sigma-54-dependent Fis family transcriptional regulator</fullName>
    </submittedName>
</protein>
<reference evidence="6 7" key="1">
    <citation type="submission" date="2019-01" db="EMBL/GenBank/DDBJ databases">
        <authorList>
            <person name="Chen W.-M."/>
        </authorList>
    </citation>
    <scope>NUCLEOTIDE SEQUENCE [LARGE SCALE GENOMIC DNA]</scope>
    <source>
        <strain evidence="6 7">HPM-16</strain>
    </source>
</reference>
<evidence type="ECO:0000256" key="1">
    <source>
        <dbReference type="ARBA" id="ARBA00022741"/>
    </source>
</evidence>
<dbReference type="GO" id="GO:0006355">
    <property type="term" value="P:regulation of DNA-templated transcription"/>
    <property type="evidence" value="ECO:0007669"/>
    <property type="project" value="InterPro"/>
</dbReference>
<dbReference type="Proteomes" id="UP000282818">
    <property type="component" value="Unassembled WGS sequence"/>
</dbReference>
<dbReference type="InterPro" id="IPR009057">
    <property type="entry name" value="Homeodomain-like_sf"/>
</dbReference>
<dbReference type="SUPFAM" id="SSF52540">
    <property type="entry name" value="P-loop containing nucleoside triphosphate hydrolases"/>
    <property type="match status" value="1"/>
</dbReference>
<dbReference type="SUPFAM" id="SSF55785">
    <property type="entry name" value="PYP-like sensor domain (PAS domain)"/>
    <property type="match status" value="1"/>
</dbReference>
<keyword evidence="7" id="KW-1185">Reference proteome</keyword>
<dbReference type="CDD" id="cd00009">
    <property type="entry name" value="AAA"/>
    <property type="match status" value="1"/>
</dbReference>
<dbReference type="InterPro" id="IPR025944">
    <property type="entry name" value="Sigma_54_int_dom_CS"/>
</dbReference>
<gene>
    <name evidence="6" type="ORF">EOE65_09305</name>
</gene>
<dbReference type="InterPro" id="IPR002197">
    <property type="entry name" value="HTH_Fis"/>
</dbReference>
<evidence type="ECO:0000313" key="7">
    <source>
        <dbReference type="Proteomes" id="UP000282818"/>
    </source>
</evidence>
<dbReference type="SUPFAM" id="SSF46689">
    <property type="entry name" value="Homeodomain-like"/>
    <property type="match status" value="1"/>
</dbReference>
<dbReference type="Gene3D" id="1.10.8.60">
    <property type="match status" value="1"/>
</dbReference>
<evidence type="ECO:0000256" key="4">
    <source>
        <dbReference type="ARBA" id="ARBA00023163"/>
    </source>
</evidence>
<sequence length="442" mass="48726">MTAVETVSQFSGILAALEEPAAILSPDYKIIAANDAYIAHYKGSDAVVGHHCYEVSHHYDVPCDQAGESCPLRECQRTGRRQRVLHLHNTRHGEEHVDVEMIPITDNSGRVSCYLEKMQVVKEAAASPEEQGLVGRSPAFMAMLELVHRAAPSDISVLLLGESGTGKELVAQAIHQASRRKQMPFVTVECSGLSEALFESELFGHEKGAFTGAVSSKEGLVEAARGGTLFLDELGDVPLALQVKLLRLIETGTYRRVGSVTVHKADFRLVCATHKALPDMIEAGTFRKDLYYRVSAFPIPLPSLSQRGEDLALLVETLLKRIPEGSGYHLSARALEALAAYAFPGNIRELRNILERGMLLTDDNVIDIAHLPRECANRTEPLPTEQQFGCTVVPLHELESRYLAHLVSLYPRNKKQLAEQLGVSERTLYRKLTKADALMQKS</sequence>
<feature type="domain" description="Sigma-54 factor interaction" evidence="5">
    <location>
        <begin position="133"/>
        <end position="359"/>
    </location>
</feature>
<dbReference type="PROSITE" id="PS00688">
    <property type="entry name" value="SIGMA54_INTERACT_3"/>
    <property type="match status" value="1"/>
</dbReference>